<evidence type="ECO:0000313" key="2">
    <source>
        <dbReference type="EMBL" id="RXG32011.1"/>
    </source>
</evidence>
<evidence type="ECO:0008006" key="4">
    <source>
        <dbReference type="Google" id="ProtNLM"/>
    </source>
</evidence>
<accession>A0A4Q0PNJ2</accession>
<protein>
    <recommendedName>
        <fullName evidence="4">DUF4468 domain-containing protein</fullName>
    </recommendedName>
</protein>
<feature type="signal peptide" evidence="1">
    <location>
        <begin position="1"/>
        <end position="19"/>
    </location>
</feature>
<evidence type="ECO:0000313" key="3">
    <source>
        <dbReference type="Proteomes" id="UP000290608"/>
    </source>
</evidence>
<keyword evidence="1" id="KW-0732">Signal</keyword>
<name>A0A4Q0PNJ2_9FLAO</name>
<dbReference type="STRING" id="1122159.SAMN02745246_01371"/>
<gene>
    <name evidence="2" type="ORF">DSL99_1314</name>
</gene>
<reference evidence="2 3" key="1">
    <citation type="submission" date="2018-07" db="EMBL/GenBank/DDBJ databases">
        <title>Leeuwenhoekiella genomics.</title>
        <authorList>
            <person name="Tahon G."/>
            <person name="Willems A."/>
        </authorList>
    </citation>
    <scope>NUCLEOTIDE SEQUENCE [LARGE SCALE GENOMIC DNA]</scope>
    <source>
        <strain evidence="2 3">LMG 1345</strain>
    </source>
</reference>
<evidence type="ECO:0000256" key="1">
    <source>
        <dbReference type="SAM" id="SignalP"/>
    </source>
</evidence>
<dbReference type="RefSeq" id="WP_073098487.1">
    <property type="nucleotide sequence ID" value="NZ_QOVL01000005.1"/>
</dbReference>
<sequence length="148" mass="17296">MRKIFIILFFIALSGTAQTIKLNPDTNIYEVVVIDSLTKPVPDRILEFKKQMDLLSYADISSTDSSVSGESYFTKKIMGSAMEVHFNAIVQFKENKYRITLNKFYVNDVRYGQYTFEDMKSGNRKRWIKLVDEKAPEIIDQLKFVDNW</sequence>
<dbReference type="EMBL" id="QOVL01000005">
    <property type="protein sequence ID" value="RXG32011.1"/>
    <property type="molecule type" value="Genomic_DNA"/>
</dbReference>
<comment type="caution">
    <text evidence="2">The sequence shown here is derived from an EMBL/GenBank/DDBJ whole genome shotgun (WGS) entry which is preliminary data.</text>
</comment>
<feature type="chain" id="PRO_5020491306" description="DUF4468 domain-containing protein" evidence="1">
    <location>
        <begin position="20"/>
        <end position="148"/>
    </location>
</feature>
<dbReference type="Proteomes" id="UP000290608">
    <property type="component" value="Unassembled WGS sequence"/>
</dbReference>
<dbReference type="AlphaFoldDB" id="A0A4Q0PNJ2"/>
<proteinExistence type="predicted"/>
<organism evidence="2 3">
    <name type="scientific">Leeuwenhoekiella marinoflava</name>
    <dbReference type="NCBI Taxonomy" id="988"/>
    <lineage>
        <taxon>Bacteria</taxon>
        <taxon>Pseudomonadati</taxon>
        <taxon>Bacteroidota</taxon>
        <taxon>Flavobacteriia</taxon>
        <taxon>Flavobacteriales</taxon>
        <taxon>Flavobacteriaceae</taxon>
        <taxon>Leeuwenhoekiella</taxon>
    </lineage>
</organism>